<dbReference type="InterPro" id="IPR001279">
    <property type="entry name" value="Metallo-B-lactamas"/>
</dbReference>
<dbReference type="SMART" id="SM00849">
    <property type="entry name" value="Lactamase_B"/>
    <property type="match status" value="1"/>
</dbReference>
<gene>
    <name evidence="8" type="ORF">EB796_002333</name>
</gene>
<evidence type="ECO:0000256" key="3">
    <source>
        <dbReference type="ARBA" id="ARBA00014856"/>
    </source>
</evidence>
<feature type="domain" description="Metallo-beta-lactamase" evidence="7">
    <location>
        <begin position="25"/>
        <end position="191"/>
    </location>
</feature>
<dbReference type="InterPro" id="IPR039344">
    <property type="entry name" value="MBLAC1"/>
</dbReference>
<dbReference type="AlphaFoldDB" id="A0A7J7KMH9"/>
<dbReference type="CDD" id="cd07711">
    <property type="entry name" value="MBLAC1-like_MBL-fold"/>
    <property type="match status" value="1"/>
</dbReference>
<evidence type="ECO:0000313" key="8">
    <source>
        <dbReference type="EMBL" id="KAF6039369.1"/>
    </source>
</evidence>
<dbReference type="Pfam" id="PF00753">
    <property type="entry name" value="Lactamase_B"/>
    <property type="match status" value="1"/>
</dbReference>
<protein>
    <recommendedName>
        <fullName evidence="3">Metallo-beta-lactamase domain-containing protein 1</fullName>
    </recommendedName>
    <alternativeName>
        <fullName evidence="4">Endoribonuclease MBLAC1</fullName>
    </alternativeName>
</protein>
<dbReference type="Gene3D" id="3.60.15.10">
    <property type="entry name" value="Ribonuclease Z/Hydroxyacylglutathione hydrolase-like"/>
    <property type="match status" value="1"/>
</dbReference>
<comment type="function">
    <text evidence="6">Endoribonuclease that catalyzes the hydrolysis of histone-coding pre-mRNA 3'-end. Involved in histone pre-mRNA processing during the S-phase of the cell cycle, which is required for entering/progressing through S-phase. Cleaves histone pre-mRNA at a major and a minor cleavage site after the 5'-ACCCA-3' and the 5'-ACCCACA-3' sequence, respectively, and located downstream of the stem-loop. May require the presence of the HDE element located at the histone pre-RNA 3'-end to avoid non-specific cleavage.</text>
</comment>
<sequence length="216" mass="23925">MPYEIIILRPGFYKKTAAGEGYDAACTITLLKGKYSIIVDPGSAWDTKFIISEILKHGLKPENINYVVGTHGHSDHIGNLNLFTQATHIVCHDISKDNVYFQHPFEEGVPYTIDGDVSIESTPGHTSQDVTVFVTSGDSNLGVVAVAGDIFENEHCLFDDDLWMGQSQFPKLQKKSRNAILKRADTIVPGHGAMFQVPASYKRMEETEYSISQKTS</sequence>
<dbReference type="SUPFAM" id="SSF56281">
    <property type="entry name" value="Metallo-hydrolase/oxidoreductase"/>
    <property type="match status" value="1"/>
</dbReference>
<evidence type="ECO:0000259" key="7">
    <source>
        <dbReference type="SMART" id="SM00849"/>
    </source>
</evidence>
<comment type="subunit">
    <text evidence="2">Homodimer.</text>
</comment>
<dbReference type="GO" id="GO:0005829">
    <property type="term" value="C:cytosol"/>
    <property type="evidence" value="ECO:0007669"/>
    <property type="project" value="UniProtKB-SubCell"/>
</dbReference>
<dbReference type="PANTHER" id="PTHR23200:SF48">
    <property type="entry name" value="METALLO-BETA-LACTAMASE DOMAIN-CONTAINING PROTEIN 1"/>
    <property type="match status" value="1"/>
</dbReference>
<comment type="subcellular location">
    <subcellularLocation>
        <location evidence="1">Cytoplasm</location>
        <location evidence="1">Cytosol</location>
    </subcellularLocation>
</comment>
<dbReference type="EMBL" id="VXIV02000272">
    <property type="protein sequence ID" value="KAF6039369.1"/>
    <property type="molecule type" value="Genomic_DNA"/>
</dbReference>
<dbReference type="OrthoDB" id="10250730at2759"/>
<dbReference type="PANTHER" id="PTHR23200">
    <property type="entry name" value="METALLO-BETA-LACTAMASE DOMAIN-CONTAINING PROTEIN 1"/>
    <property type="match status" value="1"/>
</dbReference>
<name>A0A7J7KMH9_BUGNE</name>
<comment type="caution">
    <text evidence="8">The sequence shown here is derived from an EMBL/GenBank/DDBJ whole genome shotgun (WGS) entry which is preliminary data.</text>
</comment>
<accession>A0A7J7KMH9</accession>
<evidence type="ECO:0000256" key="2">
    <source>
        <dbReference type="ARBA" id="ARBA00011738"/>
    </source>
</evidence>
<evidence type="ECO:0000256" key="5">
    <source>
        <dbReference type="ARBA" id="ARBA00044690"/>
    </source>
</evidence>
<evidence type="ECO:0000256" key="1">
    <source>
        <dbReference type="ARBA" id="ARBA00004514"/>
    </source>
</evidence>
<evidence type="ECO:0000256" key="6">
    <source>
        <dbReference type="ARBA" id="ARBA00045869"/>
    </source>
</evidence>
<evidence type="ECO:0000313" key="9">
    <source>
        <dbReference type="Proteomes" id="UP000593567"/>
    </source>
</evidence>
<dbReference type="Proteomes" id="UP000593567">
    <property type="component" value="Unassembled WGS sequence"/>
</dbReference>
<dbReference type="InterPro" id="IPR036866">
    <property type="entry name" value="RibonucZ/Hydroxyglut_hydro"/>
</dbReference>
<keyword evidence="9" id="KW-1185">Reference proteome</keyword>
<reference evidence="8" key="1">
    <citation type="submission" date="2020-06" db="EMBL/GenBank/DDBJ databases">
        <title>Draft genome of Bugula neritina, a colonial animal packing powerful symbionts and potential medicines.</title>
        <authorList>
            <person name="Rayko M."/>
        </authorList>
    </citation>
    <scope>NUCLEOTIDE SEQUENCE [LARGE SCALE GENOMIC DNA]</scope>
    <source>
        <strain evidence="8">Kwan_BN1</strain>
    </source>
</reference>
<organism evidence="8 9">
    <name type="scientific">Bugula neritina</name>
    <name type="common">Brown bryozoan</name>
    <name type="synonym">Sertularia neritina</name>
    <dbReference type="NCBI Taxonomy" id="10212"/>
    <lineage>
        <taxon>Eukaryota</taxon>
        <taxon>Metazoa</taxon>
        <taxon>Spiralia</taxon>
        <taxon>Lophotrochozoa</taxon>
        <taxon>Bryozoa</taxon>
        <taxon>Gymnolaemata</taxon>
        <taxon>Cheilostomatida</taxon>
        <taxon>Flustrina</taxon>
        <taxon>Buguloidea</taxon>
        <taxon>Bugulidae</taxon>
        <taxon>Bugula</taxon>
    </lineage>
</organism>
<evidence type="ECO:0000256" key="4">
    <source>
        <dbReference type="ARBA" id="ARBA00032988"/>
    </source>
</evidence>
<proteinExistence type="predicted"/>
<comment type="catalytic activity">
    <reaction evidence="5">
        <text>a ribonucleotidyl-ribonucleotide-RNA + H2O = a 3'-end ribonucleotide-RNA + a 5'-end 5'-phospho-ribonucleoside-RNA + H(+)</text>
        <dbReference type="Rhea" id="RHEA:68096"/>
        <dbReference type="Rhea" id="RHEA-COMP:15179"/>
        <dbReference type="Rhea" id="RHEA-COMP:17355"/>
        <dbReference type="Rhea" id="RHEA-COMP:17428"/>
        <dbReference type="ChEBI" id="CHEBI:15377"/>
        <dbReference type="ChEBI" id="CHEBI:15378"/>
        <dbReference type="ChEBI" id="CHEBI:74896"/>
        <dbReference type="ChEBI" id="CHEBI:138282"/>
        <dbReference type="ChEBI" id="CHEBI:173118"/>
    </reaction>
    <physiologicalReaction direction="left-to-right" evidence="5">
        <dbReference type="Rhea" id="RHEA:68097"/>
    </physiologicalReaction>
</comment>